<evidence type="ECO:0000313" key="1">
    <source>
        <dbReference type="EMBL" id="SDC85086.1"/>
    </source>
</evidence>
<protein>
    <submittedName>
        <fullName evidence="1">Uncharacterized protein</fullName>
    </submittedName>
</protein>
<reference evidence="2" key="1">
    <citation type="submission" date="2016-10" db="EMBL/GenBank/DDBJ databases">
        <authorList>
            <person name="Varghese N."/>
            <person name="Submissions S."/>
        </authorList>
    </citation>
    <scope>NUCLEOTIDE SEQUENCE [LARGE SCALE GENOMIC DNA]</scope>
    <source>
        <strain evidence="2">DSM 26382</strain>
    </source>
</reference>
<dbReference type="Proteomes" id="UP000199467">
    <property type="component" value="Unassembled WGS sequence"/>
</dbReference>
<gene>
    <name evidence="1" type="ORF">SAMN05216576_107156</name>
</gene>
<keyword evidence="2" id="KW-1185">Reference proteome</keyword>
<dbReference type="RefSeq" id="WP_017362322.1">
    <property type="nucleotide sequence ID" value="NZ_FMZQ01000007.1"/>
</dbReference>
<name>A0A1G6PZW6_9GAMM</name>
<dbReference type="EMBL" id="FMZQ01000007">
    <property type="protein sequence ID" value="SDC85086.1"/>
    <property type="molecule type" value="Genomic_DNA"/>
</dbReference>
<sequence>MGYREERPDWPNTPRETMADEIDALRAREAVWLKLAKDAAEALQVFTGHDSGANLRHRYGEKWWEPIDELRGKLTVQASATPKQTVDTQAKKLLDACRADIAALEAIQLPQHHQTIAIQELIAGAMPQDEWWDAIQAYADVHARGTVLLNAPSAEQGKGPAADEGSCVDAERWRFYAPQVAFRVGVTFEQMCKEVDDAIASEKAGLPAMVPSKAVMPQQLSNVLDVLRLLRSDLFLQLEPKHGPQAASQYPSIVKADALLDGHSSTSTPTNS</sequence>
<evidence type="ECO:0000313" key="2">
    <source>
        <dbReference type="Proteomes" id="UP000199467"/>
    </source>
</evidence>
<dbReference type="GeneID" id="57609048"/>
<dbReference type="AlphaFoldDB" id="A0A1G6PZW6"/>
<proteinExistence type="predicted"/>
<accession>A0A1G6PZW6</accession>
<organism evidence="1 2">
    <name type="scientific">Ectopseudomonas chengduensis</name>
    <dbReference type="NCBI Taxonomy" id="489632"/>
    <lineage>
        <taxon>Bacteria</taxon>
        <taxon>Pseudomonadati</taxon>
        <taxon>Pseudomonadota</taxon>
        <taxon>Gammaproteobacteria</taxon>
        <taxon>Pseudomonadales</taxon>
        <taxon>Pseudomonadaceae</taxon>
        <taxon>Ectopseudomonas</taxon>
    </lineage>
</organism>